<dbReference type="Proteomes" id="UP000193834">
    <property type="component" value="Unassembled WGS sequence"/>
</dbReference>
<dbReference type="SMART" id="SM00855">
    <property type="entry name" value="PGAM"/>
    <property type="match status" value="1"/>
</dbReference>
<dbReference type="SUPFAM" id="SSF53254">
    <property type="entry name" value="Phosphoglycerate mutase-like"/>
    <property type="match status" value="1"/>
</dbReference>
<dbReference type="AlphaFoldDB" id="A0A1X7JF45"/>
<reference evidence="3 4" key="1">
    <citation type="submission" date="2017-04" db="EMBL/GenBank/DDBJ databases">
        <authorList>
            <person name="Afonso C.L."/>
            <person name="Miller P.J."/>
            <person name="Scott M.A."/>
            <person name="Spackman E."/>
            <person name="Goraichik I."/>
            <person name="Dimitrov K.M."/>
            <person name="Suarez D.L."/>
            <person name="Swayne D.E."/>
        </authorList>
    </citation>
    <scope>NUCLEOTIDE SEQUENCE [LARGE SCALE GENOMIC DNA]</scope>
    <source>
        <strain evidence="3 4">11</strain>
    </source>
</reference>
<evidence type="ECO:0000256" key="1">
    <source>
        <dbReference type="PIRSR" id="PIRSR613078-1"/>
    </source>
</evidence>
<dbReference type="RefSeq" id="WP_085493657.1">
    <property type="nucleotide sequence ID" value="NZ_FXAZ01000001.1"/>
</dbReference>
<dbReference type="InterPro" id="IPR013078">
    <property type="entry name" value="His_Pase_superF_clade-1"/>
</dbReference>
<accession>A0A1X7JF45</accession>
<dbReference type="CDD" id="cd07067">
    <property type="entry name" value="HP_PGM_like"/>
    <property type="match status" value="1"/>
</dbReference>
<proteinExistence type="predicted"/>
<name>A0A1X7JF45_9BACL</name>
<protein>
    <submittedName>
        <fullName evidence="3">Broad specificity phosphatase PhoE</fullName>
    </submittedName>
</protein>
<organism evidence="3 4">
    <name type="scientific">Paenibacillus aquistagni</name>
    <dbReference type="NCBI Taxonomy" id="1852522"/>
    <lineage>
        <taxon>Bacteria</taxon>
        <taxon>Bacillati</taxon>
        <taxon>Bacillota</taxon>
        <taxon>Bacilli</taxon>
        <taxon>Bacillales</taxon>
        <taxon>Paenibacillaceae</taxon>
        <taxon>Paenibacillus</taxon>
    </lineage>
</organism>
<evidence type="ECO:0000256" key="2">
    <source>
        <dbReference type="PIRSR" id="PIRSR613078-2"/>
    </source>
</evidence>
<dbReference type="InterPro" id="IPR050275">
    <property type="entry name" value="PGM_Phosphatase"/>
</dbReference>
<feature type="active site" description="Proton donor/acceptor" evidence="1">
    <location>
        <position position="87"/>
    </location>
</feature>
<dbReference type="EMBL" id="FXAZ01000001">
    <property type="protein sequence ID" value="SMG26647.1"/>
    <property type="molecule type" value="Genomic_DNA"/>
</dbReference>
<dbReference type="STRING" id="1852522.SAMN06295960_1522"/>
<dbReference type="PANTHER" id="PTHR48100:SF1">
    <property type="entry name" value="HISTIDINE PHOSPHATASE FAMILY PROTEIN-RELATED"/>
    <property type="match status" value="1"/>
</dbReference>
<sequence>MKHQRIGLVRHGLTDWNAAGRIQGQTDIPLNNRGREQALLLAHRLKDEDYNFDLVISSGLKRAEETATIIAAELGLPLLEPHEGLLERAFGVVEGTTAAEREEKWGADWRSQALGQESDAELRERAAAALEQIAERTRDQNVLIVSHGSWLAQLFISLFGEECSGHIGNLSFTVIERSDAGWKPLLFNCSAHVES</sequence>
<feature type="active site" description="Tele-phosphohistidine intermediate" evidence="1">
    <location>
        <position position="11"/>
    </location>
</feature>
<gene>
    <name evidence="3" type="ORF">SAMN06295960_1522</name>
</gene>
<evidence type="ECO:0000313" key="3">
    <source>
        <dbReference type="EMBL" id="SMG26647.1"/>
    </source>
</evidence>
<dbReference type="InterPro" id="IPR029033">
    <property type="entry name" value="His_PPase_superfam"/>
</dbReference>
<dbReference type="Pfam" id="PF00300">
    <property type="entry name" value="His_Phos_1"/>
    <property type="match status" value="1"/>
</dbReference>
<feature type="binding site" evidence="2">
    <location>
        <begin position="10"/>
        <end position="17"/>
    </location>
    <ligand>
        <name>substrate</name>
    </ligand>
</feature>
<keyword evidence="4" id="KW-1185">Reference proteome</keyword>
<evidence type="ECO:0000313" key="4">
    <source>
        <dbReference type="Proteomes" id="UP000193834"/>
    </source>
</evidence>
<dbReference type="PANTHER" id="PTHR48100">
    <property type="entry name" value="BROAD-SPECIFICITY PHOSPHATASE YOR283W-RELATED"/>
    <property type="match status" value="1"/>
</dbReference>
<dbReference type="GO" id="GO:0016791">
    <property type="term" value="F:phosphatase activity"/>
    <property type="evidence" value="ECO:0007669"/>
    <property type="project" value="TreeGrafter"/>
</dbReference>
<dbReference type="GO" id="GO:0005737">
    <property type="term" value="C:cytoplasm"/>
    <property type="evidence" value="ECO:0007669"/>
    <property type="project" value="TreeGrafter"/>
</dbReference>
<dbReference type="Gene3D" id="3.40.50.1240">
    <property type="entry name" value="Phosphoglycerate mutase-like"/>
    <property type="match status" value="1"/>
</dbReference>
<dbReference type="OrthoDB" id="9782128at2"/>
<feature type="binding site" evidence="2">
    <location>
        <position position="62"/>
    </location>
    <ligand>
        <name>substrate</name>
    </ligand>
</feature>